<proteinExistence type="inferred from homology"/>
<feature type="transmembrane region" description="Helical" evidence="10">
    <location>
        <begin position="411"/>
        <end position="432"/>
    </location>
</feature>
<organism evidence="12 13">
    <name type="scientific">Jiangella aurantiaca</name>
    <dbReference type="NCBI Taxonomy" id="2530373"/>
    <lineage>
        <taxon>Bacteria</taxon>
        <taxon>Bacillati</taxon>
        <taxon>Actinomycetota</taxon>
        <taxon>Actinomycetes</taxon>
        <taxon>Jiangellales</taxon>
        <taxon>Jiangellaceae</taxon>
        <taxon>Jiangella</taxon>
    </lineage>
</organism>
<dbReference type="Proteomes" id="UP000295217">
    <property type="component" value="Unassembled WGS sequence"/>
</dbReference>
<dbReference type="SUPFAM" id="SSF103473">
    <property type="entry name" value="MFS general substrate transporter"/>
    <property type="match status" value="1"/>
</dbReference>
<evidence type="ECO:0000256" key="2">
    <source>
        <dbReference type="ARBA" id="ARBA00022448"/>
    </source>
</evidence>
<feature type="transmembrane region" description="Helical" evidence="10">
    <location>
        <begin position="286"/>
        <end position="312"/>
    </location>
</feature>
<feature type="transmembrane region" description="Helical" evidence="10">
    <location>
        <begin position="113"/>
        <end position="131"/>
    </location>
</feature>
<feature type="transmembrane region" description="Helical" evidence="10">
    <location>
        <begin position="376"/>
        <end position="399"/>
    </location>
</feature>
<feature type="transmembrane region" description="Helical" evidence="10">
    <location>
        <begin position="257"/>
        <end position="280"/>
    </location>
</feature>
<dbReference type="AlphaFoldDB" id="A0A4R5AAN2"/>
<evidence type="ECO:0000259" key="11">
    <source>
        <dbReference type="PROSITE" id="PS50850"/>
    </source>
</evidence>
<evidence type="ECO:0000256" key="1">
    <source>
        <dbReference type="ARBA" id="ARBA00004429"/>
    </source>
</evidence>
<evidence type="ECO:0000256" key="8">
    <source>
        <dbReference type="ARBA" id="ARBA00040914"/>
    </source>
</evidence>
<dbReference type="Gene3D" id="1.20.1250.20">
    <property type="entry name" value="MFS general substrate transporter like domains"/>
    <property type="match status" value="1"/>
</dbReference>
<keyword evidence="6 10" id="KW-0472">Membrane</keyword>
<keyword evidence="2" id="KW-0813">Transport</keyword>
<comment type="similarity">
    <text evidence="7">Belongs to the major facilitator superfamily. Drug:H(+) antiporter-3 (DHA3) (TC 2.A.1.21) family.</text>
</comment>
<dbReference type="CDD" id="cd06173">
    <property type="entry name" value="MFS_MefA_like"/>
    <property type="match status" value="1"/>
</dbReference>
<dbReference type="Pfam" id="PF07690">
    <property type="entry name" value="MFS_1"/>
    <property type="match status" value="1"/>
</dbReference>
<feature type="transmembrane region" description="Helical" evidence="10">
    <location>
        <begin position="343"/>
        <end position="364"/>
    </location>
</feature>
<dbReference type="InterPro" id="IPR020846">
    <property type="entry name" value="MFS_dom"/>
</dbReference>
<feature type="region of interest" description="Disordered" evidence="9">
    <location>
        <begin position="1"/>
        <end position="34"/>
    </location>
</feature>
<keyword evidence="5 10" id="KW-1133">Transmembrane helix</keyword>
<feature type="transmembrane region" description="Helical" evidence="10">
    <location>
        <begin position="42"/>
        <end position="69"/>
    </location>
</feature>
<evidence type="ECO:0000256" key="6">
    <source>
        <dbReference type="ARBA" id="ARBA00023136"/>
    </source>
</evidence>
<dbReference type="InterPro" id="IPR011701">
    <property type="entry name" value="MFS"/>
</dbReference>
<sequence length="443" mass="44669">MGAAASGVPVPAATGSASRPRGTRRVNAKRARTDAATRSRRLPLAALLIAYLTSVTCTAVSAIAIPWLVLSTTGSATRTGLVVFAEMAPYVAMQAAGGPWVERFGPRRASWSANLVAGLVLLLVPTLYVAGQLGYGALVAVVAVVGALRGGADCGSAPLVPGTASLSRTSLERAAGLHSSASQAGHLLGAPLAAVLLSVTPAPLVLLASGGGFVLAALLVRLLVPADVGAATDPAEPYLRRIAAGLSFLARDPVLRALVVMIAATNLLSAGFMNVLLASWVRDSGLPVAAVGTVAAAYGTGSLAGSLLGAWLAPRVDRWLVYAVGFLISGSPLFVSLALSDALLPVVVTAACCGLAGGGINPILGAVQYERIPVDMLPRVLGAVKASAWAGIPLGPVLVGALTDQAGVRPALVAVGVVMFVLTLGPFVIPAFRLMNDGRRSRA</sequence>
<evidence type="ECO:0000256" key="3">
    <source>
        <dbReference type="ARBA" id="ARBA00022475"/>
    </source>
</evidence>
<dbReference type="PANTHER" id="PTHR23513:SF9">
    <property type="entry name" value="ENTEROBACTIN EXPORTER ENTS"/>
    <property type="match status" value="1"/>
</dbReference>
<evidence type="ECO:0000256" key="5">
    <source>
        <dbReference type="ARBA" id="ARBA00022989"/>
    </source>
</evidence>
<protein>
    <recommendedName>
        <fullName evidence="8">Multidrug efflux pump Tap</fullName>
    </recommendedName>
</protein>
<feature type="transmembrane region" description="Helical" evidence="10">
    <location>
        <begin position="319"/>
        <end position="337"/>
    </location>
</feature>
<evidence type="ECO:0000313" key="12">
    <source>
        <dbReference type="EMBL" id="TDD67844.1"/>
    </source>
</evidence>
<comment type="subcellular location">
    <subcellularLocation>
        <location evidence="1">Cell inner membrane</location>
        <topology evidence="1">Multi-pass membrane protein</topology>
    </subcellularLocation>
</comment>
<accession>A0A4R5AAN2</accession>
<evidence type="ECO:0000313" key="13">
    <source>
        <dbReference type="Proteomes" id="UP000295217"/>
    </source>
</evidence>
<dbReference type="PROSITE" id="PS50850">
    <property type="entry name" value="MFS"/>
    <property type="match status" value="1"/>
</dbReference>
<dbReference type="GO" id="GO:0022857">
    <property type="term" value="F:transmembrane transporter activity"/>
    <property type="evidence" value="ECO:0007669"/>
    <property type="project" value="InterPro"/>
</dbReference>
<evidence type="ECO:0000256" key="9">
    <source>
        <dbReference type="SAM" id="MobiDB-lite"/>
    </source>
</evidence>
<keyword evidence="3" id="KW-1003">Cell membrane</keyword>
<name>A0A4R5AAN2_9ACTN</name>
<feature type="compositionally biased region" description="Basic residues" evidence="9">
    <location>
        <begin position="21"/>
        <end position="30"/>
    </location>
</feature>
<feature type="domain" description="Major facilitator superfamily (MFS) profile" evidence="11">
    <location>
        <begin position="42"/>
        <end position="433"/>
    </location>
</feature>
<feature type="transmembrane region" description="Helical" evidence="10">
    <location>
        <begin position="204"/>
        <end position="224"/>
    </location>
</feature>
<dbReference type="PANTHER" id="PTHR23513">
    <property type="entry name" value="INTEGRAL MEMBRANE EFFLUX PROTEIN-RELATED"/>
    <property type="match status" value="1"/>
</dbReference>
<evidence type="ECO:0000256" key="4">
    <source>
        <dbReference type="ARBA" id="ARBA00022692"/>
    </source>
</evidence>
<dbReference type="OrthoDB" id="9793136at2"/>
<feature type="compositionally biased region" description="Low complexity" evidence="9">
    <location>
        <begin position="1"/>
        <end position="13"/>
    </location>
</feature>
<comment type="caution">
    <text evidence="12">The sequence shown here is derived from an EMBL/GenBank/DDBJ whole genome shotgun (WGS) entry which is preliminary data.</text>
</comment>
<keyword evidence="13" id="KW-1185">Reference proteome</keyword>
<evidence type="ECO:0000256" key="7">
    <source>
        <dbReference type="ARBA" id="ARBA00038075"/>
    </source>
</evidence>
<dbReference type="EMBL" id="SMLB01000025">
    <property type="protein sequence ID" value="TDD67844.1"/>
    <property type="molecule type" value="Genomic_DNA"/>
</dbReference>
<reference evidence="12 13" key="1">
    <citation type="submission" date="2019-02" db="EMBL/GenBank/DDBJ databases">
        <title>Draft genome sequences of novel Actinobacteria.</title>
        <authorList>
            <person name="Sahin N."/>
            <person name="Ay H."/>
            <person name="Saygin H."/>
        </authorList>
    </citation>
    <scope>NUCLEOTIDE SEQUENCE [LARGE SCALE GENOMIC DNA]</scope>
    <source>
        <strain evidence="12 13">8K307</strain>
    </source>
</reference>
<keyword evidence="4 10" id="KW-0812">Transmembrane</keyword>
<feature type="transmembrane region" description="Helical" evidence="10">
    <location>
        <begin position="81"/>
        <end position="101"/>
    </location>
</feature>
<dbReference type="InterPro" id="IPR036259">
    <property type="entry name" value="MFS_trans_sf"/>
</dbReference>
<evidence type="ECO:0000256" key="10">
    <source>
        <dbReference type="SAM" id="Phobius"/>
    </source>
</evidence>
<gene>
    <name evidence="12" type="ORF">E1262_17690</name>
</gene>
<dbReference type="GO" id="GO:0005886">
    <property type="term" value="C:plasma membrane"/>
    <property type="evidence" value="ECO:0007669"/>
    <property type="project" value="UniProtKB-SubCell"/>
</dbReference>